<evidence type="ECO:0000313" key="9">
    <source>
        <dbReference type="EMBL" id="HJB90196.1"/>
    </source>
</evidence>
<evidence type="ECO:0000256" key="2">
    <source>
        <dbReference type="ARBA" id="ARBA00007776"/>
    </source>
</evidence>
<proteinExistence type="inferred from homology"/>
<keyword evidence="3" id="KW-1003">Cell membrane</keyword>
<gene>
    <name evidence="9" type="primary">mreD</name>
    <name evidence="9" type="ORF">H9763_01880</name>
</gene>
<keyword evidence="6 8" id="KW-1133">Transmembrane helix</keyword>
<feature type="transmembrane region" description="Helical" evidence="8">
    <location>
        <begin position="136"/>
        <end position="165"/>
    </location>
</feature>
<comment type="subcellular location">
    <subcellularLocation>
        <location evidence="1">Cell membrane</location>
        <topology evidence="1">Multi-pass membrane protein</topology>
    </subcellularLocation>
</comment>
<evidence type="ECO:0000256" key="3">
    <source>
        <dbReference type="ARBA" id="ARBA00022475"/>
    </source>
</evidence>
<protein>
    <submittedName>
        <fullName evidence="9">Rod shape-determining protein MreD</fullName>
    </submittedName>
</protein>
<evidence type="ECO:0000256" key="5">
    <source>
        <dbReference type="ARBA" id="ARBA00022960"/>
    </source>
</evidence>
<dbReference type="InterPro" id="IPR007227">
    <property type="entry name" value="Cell_shape_determining_MreD"/>
</dbReference>
<dbReference type="EMBL" id="DWXE01000006">
    <property type="protein sequence ID" value="HJB90196.1"/>
    <property type="molecule type" value="Genomic_DNA"/>
</dbReference>
<feature type="transmembrane region" description="Helical" evidence="8">
    <location>
        <begin position="78"/>
        <end position="96"/>
    </location>
</feature>
<accession>A0A9D2MQK5</accession>
<evidence type="ECO:0000256" key="7">
    <source>
        <dbReference type="ARBA" id="ARBA00023136"/>
    </source>
</evidence>
<reference evidence="9" key="2">
    <citation type="submission" date="2021-04" db="EMBL/GenBank/DDBJ databases">
        <authorList>
            <person name="Gilroy R."/>
        </authorList>
    </citation>
    <scope>NUCLEOTIDE SEQUENCE</scope>
    <source>
        <strain evidence="9">USAMLcec3-2134</strain>
    </source>
</reference>
<sequence>MKKSIVTALLVFICFLLQTCVCPWFSFGGIVPNLLILLTAASGFMNGEKAGMWTGFACGLLADLFSANGGGAGNTGDLLGFYALLYLLTGYCNGRCNRLFYPEDLKLPLLMISVSDLAFNFVCYGVMFLFRARLDIRYYLLHIIIPEAVYTIVIAFVFYPLLLLINRRLERAERRSQDQIAQKD</sequence>
<keyword evidence="7 8" id="KW-0472">Membrane</keyword>
<keyword evidence="5" id="KW-0133">Cell shape</keyword>
<dbReference type="Pfam" id="PF04093">
    <property type="entry name" value="MreD"/>
    <property type="match status" value="1"/>
</dbReference>
<dbReference type="GO" id="GO:0008360">
    <property type="term" value="P:regulation of cell shape"/>
    <property type="evidence" value="ECO:0007669"/>
    <property type="project" value="UniProtKB-KW"/>
</dbReference>
<comment type="similarity">
    <text evidence="2">Belongs to the MreD family.</text>
</comment>
<dbReference type="AlphaFoldDB" id="A0A9D2MQK5"/>
<comment type="caution">
    <text evidence="9">The sequence shown here is derived from an EMBL/GenBank/DDBJ whole genome shotgun (WGS) entry which is preliminary data.</text>
</comment>
<feature type="transmembrane region" description="Helical" evidence="8">
    <location>
        <begin position="108"/>
        <end position="130"/>
    </location>
</feature>
<evidence type="ECO:0000256" key="8">
    <source>
        <dbReference type="SAM" id="Phobius"/>
    </source>
</evidence>
<organism evidence="9 10">
    <name type="scientific">Candidatus Eisenbergiella merdigallinarum</name>
    <dbReference type="NCBI Taxonomy" id="2838552"/>
    <lineage>
        <taxon>Bacteria</taxon>
        <taxon>Bacillati</taxon>
        <taxon>Bacillota</taxon>
        <taxon>Clostridia</taxon>
        <taxon>Lachnospirales</taxon>
        <taxon>Lachnospiraceae</taxon>
        <taxon>Eisenbergiella</taxon>
    </lineage>
</organism>
<evidence type="ECO:0000313" key="10">
    <source>
        <dbReference type="Proteomes" id="UP000886883"/>
    </source>
</evidence>
<evidence type="ECO:0000256" key="1">
    <source>
        <dbReference type="ARBA" id="ARBA00004651"/>
    </source>
</evidence>
<evidence type="ECO:0000256" key="6">
    <source>
        <dbReference type="ARBA" id="ARBA00022989"/>
    </source>
</evidence>
<name>A0A9D2MQK5_9FIRM</name>
<dbReference type="Gene3D" id="1.10.1760.20">
    <property type="match status" value="1"/>
</dbReference>
<evidence type="ECO:0000256" key="4">
    <source>
        <dbReference type="ARBA" id="ARBA00022692"/>
    </source>
</evidence>
<dbReference type="NCBIfam" id="TIGR03426">
    <property type="entry name" value="shape_MreD"/>
    <property type="match status" value="1"/>
</dbReference>
<dbReference type="Proteomes" id="UP000886883">
    <property type="component" value="Unassembled WGS sequence"/>
</dbReference>
<keyword evidence="4 8" id="KW-0812">Transmembrane</keyword>
<dbReference type="GO" id="GO:0005886">
    <property type="term" value="C:plasma membrane"/>
    <property type="evidence" value="ECO:0007669"/>
    <property type="project" value="UniProtKB-SubCell"/>
</dbReference>
<reference evidence="9" key="1">
    <citation type="journal article" date="2021" name="PeerJ">
        <title>Extensive microbial diversity within the chicken gut microbiome revealed by metagenomics and culture.</title>
        <authorList>
            <person name="Gilroy R."/>
            <person name="Ravi A."/>
            <person name="Getino M."/>
            <person name="Pursley I."/>
            <person name="Horton D.L."/>
            <person name="Alikhan N.F."/>
            <person name="Baker D."/>
            <person name="Gharbi K."/>
            <person name="Hall N."/>
            <person name="Watson M."/>
            <person name="Adriaenssens E.M."/>
            <person name="Foster-Nyarko E."/>
            <person name="Jarju S."/>
            <person name="Secka A."/>
            <person name="Antonio M."/>
            <person name="Oren A."/>
            <person name="Chaudhuri R.R."/>
            <person name="La Ragione R."/>
            <person name="Hildebrand F."/>
            <person name="Pallen M.J."/>
        </authorList>
    </citation>
    <scope>NUCLEOTIDE SEQUENCE</scope>
    <source>
        <strain evidence="9">USAMLcec3-2134</strain>
    </source>
</reference>